<evidence type="ECO:0000256" key="14">
    <source>
        <dbReference type="ARBA" id="ARBA00022984"/>
    </source>
</evidence>
<keyword evidence="21" id="KW-0472">Membrane</keyword>
<dbReference type="GO" id="GO:0030246">
    <property type="term" value="F:carbohydrate binding"/>
    <property type="evidence" value="ECO:0007669"/>
    <property type="project" value="UniProtKB-KW"/>
</dbReference>
<comment type="similarity">
    <text evidence="3">In the C-terminal section; belongs to the transpeptidase family.</text>
</comment>
<evidence type="ECO:0000313" key="23">
    <source>
        <dbReference type="EMBL" id="ABG62827.1"/>
    </source>
</evidence>
<reference evidence="23" key="1">
    <citation type="submission" date="2006-06" db="EMBL/GenBank/DDBJ databases">
        <title>Complete sequence of chromosome of Chelativorans sp. BNC1.</title>
        <authorList>
            <consortium name="US DOE Joint Genome Institute"/>
            <person name="Copeland A."/>
            <person name="Lucas S."/>
            <person name="Lapidus A."/>
            <person name="Barry K."/>
            <person name="Detter J.C."/>
            <person name="Glavina del Rio T."/>
            <person name="Hammon N."/>
            <person name="Israni S."/>
            <person name="Dalin E."/>
            <person name="Tice H."/>
            <person name="Pitluck S."/>
            <person name="Chertkov O."/>
            <person name="Brettin T."/>
            <person name="Bruce D."/>
            <person name="Han C."/>
            <person name="Tapia R."/>
            <person name="Gilna P."/>
            <person name="Schmutz J."/>
            <person name="Larimer F."/>
            <person name="Land M."/>
            <person name="Hauser L."/>
            <person name="Kyrpides N."/>
            <person name="Mikhailova N."/>
            <person name="Richardson P."/>
        </authorList>
    </citation>
    <scope>NUCLEOTIDE SEQUENCE</scope>
    <source>
        <strain evidence="23">BNC1</strain>
    </source>
</reference>
<dbReference type="EC" id="3.4.16.4" evidence="6"/>
<evidence type="ECO:0000256" key="11">
    <source>
        <dbReference type="ARBA" id="ARBA00022734"/>
    </source>
</evidence>
<evidence type="ECO:0000256" key="4">
    <source>
        <dbReference type="ARBA" id="ARBA00007739"/>
    </source>
</evidence>
<keyword evidence="11" id="KW-0430">Lectin</keyword>
<keyword evidence="16" id="KW-0961">Cell wall biogenesis/degradation</keyword>
<evidence type="ECO:0000256" key="18">
    <source>
        <dbReference type="ARBA" id="ARBA00034000"/>
    </source>
</evidence>
<dbReference type="FunFam" id="1.10.3810.10:FF:000001">
    <property type="entry name" value="Penicillin-binding protein 1A"/>
    <property type="match status" value="1"/>
</dbReference>
<name>Q11IE8_CHESB</name>
<keyword evidence="15" id="KW-0511">Multifunctional enzyme</keyword>
<comment type="pathway">
    <text evidence="2">Cell wall biogenesis; peptidoglycan biosynthesis.</text>
</comment>
<dbReference type="InterPro" id="IPR012413">
    <property type="entry name" value="BA14K"/>
</dbReference>
<dbReference type="InterPro" id="IPR036950">
    <property type="entry name" value="PBP_transglycosylase"/>
</dbReference>
<dbReference type="GO" id="GO:0008955">
    <property type="term" value="F:peptidoglycan glycosyltransferase activity"/>
    <property type="evidence" value="ECO:0007669"/>
    <property type="project" value="UniProtKB-EC"/>
</dbReference>
<dbReference type="Pfam" id="PF00912">
    <property type="entry name" value="Transgly"/>
    <property type="match status" value="1"/>
</dbReference>
<evidence type="ECO:0000259" key="22">
    <source>
        <dbReference type="Pfam" id="PF00912"/>
    </source>
</evidence>
<dbReference type="eggNOG" id="COG0744">
    <property type="taxonomic scope" value="Bacteria"/>
</dbReference>
<evidence type="ECO:0000256" key="3">
    <source>
        <dbReference type="ARBA" id="ARBA00007090"/>
    </source>
</evidence>
<comment type="similarity">
    <text evidence="4">In the N-terminal section; belongs to the glycosyltransferase 51 family.</text>
</comment>
<dbReference type="PANTHER" id="PTHR32282">
    <property type="entry name" value="BINDING PROTEIN TRANSPEPTIDASE, PUTATIVE-RELATED"/>
    <property type="match status" value="1"/>
</dbReference>
<dbReference type="GO" id="GO:0009252">
    <property type="term" value="P:peptidoglycan biosynthetic process"/>
    <property type="evidence" value="ECO:0007669"/>
    <property type="project" value="UniProtKB-KW"/>
</dbReference>
<organism evidence="23">
    <name type="scientific">Chelativorans sp. (strain BNC1)</name>
    <dbReference type="NCBI Taxonomy" id="266779"/>
    <lineage>
        <taxon>Bacteria</taxon>
        <taxon>Pseudomonadati</taxon>
        <taxon>Pseudomonadota</taxon>
        <taxon>Alphaproteobacteria</taxon>
        <taxon>Hyphomicrobiales</taxon>
        <taxon>Phyllobacteriaceae</taxon>
        <taxon>Chelativorans</taxon>
    </lineage>
</organism>
<dbReference type="GO" id="GO:0071555">
    <property type="term" value="P:cell wall organization"/>
    <property type="evidence" value="ECO:0007669"/>
    <property type="project" value="UniProtKB-KW"/>
</dbReference>
<dbReference type="GO" id="GO:0030288">
    <property type="term" value="C:outer membrane-bounded periplasmic space"/>
    <property type="evidence" value="ECO:0007669"/>
    <property type="project" value="TreeGrafter"/>
</dbReference>
<evidence type="ECO:0000256" key="5">
    <source>
        <dbReference type="ARBA" id="ARBA00010270"/>
    </source>
</evidence>
<evidence type="ECO:0000256" key="16">
    <source>
        <dbReference type="ARBA" id="ARBA00023316"/>
    </source>
</evidence>
<dbReference type="GO" id="GO:0009002">
    <property type="term" value="F:serine-type D-Ala-D-Ala carboxypeptidase activity"/>
    <property type="evidence" value="ECO:0007669"/>
    <property type="project" value="UniProtKB-EC"/>
</dbReference>
<keyword evidence="21" id="KW-0812">Transmembrane</keyword>
<dbReference type="InterPro" id="IPR001264">
    <property type="entry name" value="Glyco_trans_51"/>
</dbReference>
<keyword evidence="13" id="KW-0133">Cell shape</keyword>
<dbReference type="AlphaFoldDB" id="Q11IE8"/>
<evidence type="ECO:0000256" key="12">
    <source>
        <dbReference type="ARBA" id="ARBA00022801"/>
    </source>
</evidence>
<dbReference type="InterPro" id="IPR050396">
    <property type="entry name" value="Glycosyltr_51/Transpeptidase"/>
</dbReference>
<dbReference type="KEGG" id="mes:Meso_1431"/>
<comment type="subcellular location">
    <subcellularLocation>
        <location evidence="1">Membrane</location>
        <topology evidence="1">Single-pass membrane protein</topology>
    </subcellularLocation>
</comment>
<dbReference type="OrthoDB" id="9766909at2"/>
<dbReference type="EC" id="2.4.99.28" evidence="19"/>
<dbReference type="GO" id="GO:0008360">
    <property type="term" value="P:regulation of cell shape"/>
    <property type="evidence" value="ECO:0007669"/>
    <property type="project" value="UniProtKB-KW"/>
</dbReference>
<dbReference type="STRING" id="266779.Meso_1431"/>
<evidence type="ECO:0000256" key="8">
    <source>
        <dbReference type="ARBA" id="ARBA00022475"/>
    </source>
</evidence>
<evidence type="ECO:0000256" key="9">
    <source>
        <dbReference type="ARBA" id="ARBA00022645"/>
    </source>
</evidence>
<evidence type="ECO:0000256" key="7">
    <source>
        <dbReference type="ARBA" id="ARBA00020552"/>
    </source>
</evidence>
<dbReference type="InterPro" id="IPR023346">
    <property type="entry name" value="Lysozyme-like_dom_sf"/>
</dbReference>
<comment type="function">
    <text evidence="17">Has immunoglobulin-binding and hemagglutination properties, and can bind to mannose. Essential for virulence. May be involved in LPS biosynthesis or polysaccharide transport.</text>
</comment>
<keyword evidence="8" id="KW-1003">Cell membrane</keyword>
<accession>Q11IE8</accession>
<evidence type="ECO:0000256" key="20">
    <source>
        <dbReference type="ARBA" id="ARBA00049902"/>
    </source>
</evidence>
<feature type="transmembrane region" description="Helical" evidence="21">
    <location>
        <begin position="23"/>
        <end position="45"/>
    </location>
</feature>
<gene>
    <name evidence="23" type="ordered locus">Meso_1431</name>
</gene>
<feature type="domain" description="Glycosyl transferase family 51" evidence="22">
    <location>
        <begin position="58"/>
        <end position="225"/>
    </location>
</feature>
<evidence type="ECO:0000256" key="13">
    <source>
        <dbReference type="ARBA" id="ARBA00022960"/>
    </source>
</evidence>
<proteinExistence type="inferred from homology"/>
<dbReference type="CAZy" id="GT51">
    <property type="family name" value="Glycosyltransferase Family 51"/>
</dbReference>
<dbReference type="HOGENOM" id="CLU_006354_1_2_5"/>
<sequence precursor="true">MAGRLLPSDVSDRAASSPVKRALRWLVLMALAGVFALSILIAWAMEGTPWKEIADQPASAQAGYVPRSAFPRHLVDAVLAVEDRRFYGHFGLDLRGIARAVVSNFRAGEIVQGGSTITQQLIKIAYLQHDRTFKRKFQEAVIAIWLEQKLGKEEILTRYLNSIYLGAGATGMPAAARVYFHKDVQDIDLAESALLAGLIRAPSMLNPLENPEGARKRAELVLDLMVIDGRLDAAEAEQAKRRYAKLRLAPGARSQTLPAAGNLGSVPECNIQACTRAYRSFRASDCTYQPYSGPRQLCEK</sequence>
<evidence type="ECO:0000256" key="21">
    <source>
        <dbReference type="SAM" id="Phobius"/>
    </source>
</evidence>
<dbReference type="Gene3D" id="1.10.3810.10">
    <property type="entry name" value="Biosynthetic peptidoglycan transglycosylase-like"/>
    <property type="match status" value="1"/>
</dbReference>
<protein>
    <recommendedName>
        <fullName evidence="7">Lectin-like protein BA14k</fullName>
        <ecNumber evidence="19">2.4.99.28</ecNumber>
        <ecNumber evidence="6">3.4.16.4</ecNumber>
    </recommendedName>
</protein>
<dbReference type="GO" id="GO:0016020">
    <property type="term" value="C:membrane"/>
    <property type="evidence" value="ECO:0007669"/>
    <property type="project" value="UniProtKB-SubCell"/>
</dbReference>
<keyword evidence="12" id="KW-0378">Hydrolase</keyword>
<keyword evidence="14" id="KW-0573">Peptidoglycan synthesis</keyword>
<dbReference type="EMBL" id="CP000390">
    <property type="protein sequence ID" value="ABG62827.1"/>
    <property type="molecule type" value="Genomic_DNA"/>
</dbReference>
<comment type="catalytic activity">
    <reaction evidence="20">
        <text>[GlcNAc-(1-&gt;4)-Mur2Ac(oyl-L-Ala-gamma-D-Glu-L-Lys-D-Ala-D-Ala)](n)-di-trans,octa-cis-undecaprenyl diphosphate + beta-D-GlcNAc-(1-&gt;4)-Mur2Ac(oyl-L-Ala-gamma-D-Glu-L-Lys-D-Ala-D-Ala)-di-trans,octa-cis-undecaprenyl diphosphate = [GlcNAc-(1-&gt;4)-Mur2Ac(oyl-L-Ala-gamma-D-Glu-L-Lys-D-Ala-D-Ala)](n+1)-di-trans,octa-cis-undecaprenyl diphosphate + di-trans,octa-cis-undecaprenyl diphosphate + H(+)</text>
        <dbReference type="Rhea" id="RHEA:23708"/>
        <dbReference type="Rhea" id="RHEA-COMP:9602"/>
        <dbReference type="Rhea" id="RHEA-COMP:9603"/>
        <dbReference type="ChEBI" id="CHEBI:15378"/>
        <dbReference type="ChEBI" id="CHEBI:58405"/>
        <dbReference type="ChEBI" id="CHEBI:60033"/>
        <dbReference type="ChEBI" id="CHEBI:78435"/>
        <dbReference type="EC" id="2.4.99.28"/>
    </reaction>
</comment>
<comment type="catalytic activity">
    <reaction evidence="18">
        <text>Preferential cleavage: (Ac)2-L-Lys-D-Ala-|-D-Ala. Also transpeptidation of peptidyl-alanyl moieties that are N-acyl substituents of D-alanine.</text>
        <dbReference type="EC" id="3.4.16.4"/>
    </reaction>
</comment>
<evidence type="ECO:0000256" key="1">
    <source>
        <dbReference type="ARBA" id="ARBA00004167"/>
    </source>
</evidence>
<keyword evidence="9" id="KW-0121">Carboxypeptidase</keyword>
<evidence type="ECO:0000256" key="15">
    <source>
        <dbReference type="ARBA" id="ARBA00023268"/>
    </source>
</evidence>
<evidence type="ECO:0000256" key="19">
    <source>
        <dbReference type="ARBA" id="ARBA00044770"/>
    </source>
</evidence>
<keyword evidence="21" id="KW-1133">Transmembrane helix</keyword>
<evidence type="ECO:0000256" key="17">
    <source>
        <dbReference type="ARBA" id="ARBA00025321"/>
    </source>
</evidence>
<evidence type="ECO:0000256" key="10">
    <source>
        <dbReference type="ARBA" id="ARBA00022679"/>
    </source>
</evidence>
<evidence type="ECO:0000256" key="6">
    <source>
        <dbReference type="ARBA" id="ARBA00012448"/>
    </source>
</evidence>
<keyword evidence="10 23" id="KW-0808">Transferase</keyword>
<dbReference type="Pfam" id="PF07886">
    <property type="entry name" value="BA14K"/>
    <property type="match status" value="1"/>
</dbReference>
<keyword evidence="9" id="KW-0645">Protease</keyword>
<dbReference type="SUPFAM" id="SSF53955">
    <property type="entry name" value="Lysozyme-like"/>
    <property type="match status" value="1"/>
</dbReference>
<evidence type="ECO:0000256" key="2">
    <source>
        <dbReference type="ARBA" id="ARBA00004752"/>
    </source>
</evidence>
<dbReference type="PANTHER" id="PTHR32282:SF33">
    <property type="entry name" value="PEPTIDOGLYCAN GLYCOSYLTRANSFERASE"/>
    <property type="match status" value="1"/>
</dbReference>
<comment type="similarity">
    <text evidence="5">Belongs to the BA14k family.</text>
</comment>